<protein>
    <submittedName>
        <fullName evidence="2">Chitin-binding protein</fullName>
    </submittedName>
</protein>
<dbReference type="RefSeq" id="WP_096510337.1">
    <property type="nucleotide sequence ID" value="NZ_AP017423.2"/>
</dbReference>
<feature type="transmembrane region" description="Helical" evidence="1">
    <location>
        <begin position="117"/>
        <end position="135"/>
    </location>
</feature>
<evidence type="ECO:0000313" key="3">
    <source>
        <dbReference type="Proteomes" id="UP000218595"/>
    </source>
</evidence>
<evidence type="ECO:0000256" key="1">
    <source>
        <dbReference type="SAM" id="Phobius"/>
    </source>
</evidence>
<evidence type="ECO:0000313" key="2">
    <source>
        <dbReference type="EMBL" id="BCX69058.1"/>
    </source>
</evidence>
<sequence length="145" mass="16023">MIASLTGMKPGERYIIESVERAHHFPGFFLDGKYYLEPELQTAVGWLEGQQFLYDQLDPTGEPVFPGRVAGTIEDLTLTLADGARLTLSETPFCAQADLPMPVVDIRPVQGYVQRPSPLLVAAAALLFGGCLLALNRFRGRNRHH</sequence>
<accession>A0ABM7S2E0</accession>
<keyword evidence="1" id="KW-0472">Membrane</keyword>
<dbReference type="EMBL" id="AP017423">
    <property type="protein sequence ID" value="BCX69058.1"/>
    <property type="molecule type" value="Genomic_DNA"/>
</dbReference>
<gene>
    <name evidence="2" type="ORF">LAB08_R37000</name>
</gene>
<keyword evidence="1" id="KW-0812">Transmembrane</keyword>
<keyword evidence="3" id="KW-1185">Reference proteome</keyword>
<name>A0ABM7S2E0_9PSED</name>
<keyword evidence="1" id="KW-1133">Transmembrane helix</keyword>
<proteinExistence type="predicted"/>
<dbReference type="Proteomes" id="UP000218595">
    <property type="component" value="Chromosome"/>
</dbReference>
<organism evidence="2 3">
    <name type="scientific">Pseudomonas izuensis</name>
    <dbReference type="NCBI Taxonomy" id="2684212"/>
    <lineage>
        <taxon>Bacteria</taxon>
        <taxon>Pseudomonadati</taxon>
        <taxon>Pseudomonadota</taxon>
        <taxon>Gammaproteobacteria</taxon>
        <taxon>Pseudomonadales</taxon>
        <taxon>Pseudomonadaceae</taxon>
        <taxon>Pseudomonas</taxon>
    </lineage>
</organism>
<reference evidence="2 3" key="1">
    <citation type="submission" date="2016-04" db="EMBL/GenBank/DDBJ databases">
        <title>Complete genome sequence of Pseudomonas sp. LAB-08 isolated from TCE contaminated aquifer soil.</title>
        <authorList>
            <person name="Dohra H."/>
            <person name="Suzuki K."/>
            <person name="Fatma A."/>
            <person name="Inuzuka Y."/>
            <person name="Honjo M."/>
            <person name="Tashiro Y."/>
            <person name="Futamata H."/>
        </authorList>
    </citation>
    <scope>NUCLEOTIDE SEQUENCE [LARGE SCALE GENOMIC DNA]</scope>
    <source>
        <strain evidence="2 3">LAB-08</strain>
    </source>
</reference>